<accession>A0ABW8SLY3</accession>
<sequence length="285" mass="32262">MNHQTNVKFELVKEKDVLYDLWLKELNTNKTIGDDSPEETKKLTGNLFNAFIKILQSSLAINMEAREFEDVKAVFQLFSKTMALKGQSPTTTARYIFSLKSVVSRFLQSNYSFSTENFNEEIIKIHEMVDTMGLYTFEYFVKEREKIIQIQKEDMLELSTPVIKIWEGILTLPLIGTLDSKRTQIVMEKLLDAIIATSSKVAILDITGVPTVDTYVANHLINTAAAAKLLGTEIIITGISPTIAQIIVHLGIDLSGLITRSLMEDGFRLALEMCNYKVQKFKIHN</sequence>
<dbReference type="PROSITE" id="PS50801">
    <property type="entry name" value="STAS"/>
    <property type="match status" value="1"/>
</dbReference>
<organism evidence="3 4">
    <name type="scientific">Candidatus Clostridium eludens</name>
    <dbReference type="NCBI Taxonomy" id="3381663"/>
    <lineage>
        <taxon>Bacteria</taxon>
        <taxon>Bacillati</taxon>
        <taxon>Bacillota</taxon>
        <taxon>Clostridia</taxon>
        <taxon>Eubacteriales</taxon>
        <taxon>Clostridiaceae</taxon>
        <taxon>Clostridium</taxon>
    </lineage>
</organism>
<evidence type="ECO:0000313" key="3">
    <source>
        <dbReference type="EMBL" id="MFL0195795.1"/>
    </source>
</evidence>
<comment type="caution">
    <text evidence="3">The sequence shown here is derived from an EMBL/GenBank/DDBJ whole genome shotgun (WGS) entry which is preliminary data.</text>
</comment>
<evidence type="ECO:0000259" key="2">
    <source>
        <dbReference type="PROSITE" id="PS50801"/>
    </source>
</evidence>
<dbReference type="RefSeq" id="WP_406791915.1">
    <property type="nucleotide sequence ID" value="NZ_JBJHZX010000012.1"/>
</dbReference>
<dbReference type="PANTHER" id="PTHR33745">
    <property type="entry name" value="RSBT ANTAGONIST PROTEIN RSBS-RELATED"/>
    <property type="match status" value="1"/>
</dbReference>
<proteinExistence type="predicted"/>
<dbReference type="SUPFAM" id="SSF52091">
    <property type="entry name" value="SpoIIaa-like"/>
    <property type="match status" value="1"/>
</dbReference>
<dbReference type="EMBL" id="JBJHZX010000012">
    <property type="protein sequence ID" value="MFL0195795.1"/>
    <property type="molecule type" value="Genomic_DNA"/>
</dbReference>
<dbReference type="InterPro" id="IPR051932">
    <property type="entry name" value="Bact_StressResp_Reg"/>
</dbReference>
<dbReference type="InterPro" id="IPR036513">
    <property type="entry name" value="STAS_dom_sf"/>
</dbReference>
<name>A0ABW8SLY3_9CLOT</name>
<reference evidence="3 4" key="1">
    <citation type="submission" date="2024-11" db="EMBL/GenBank/DDBJ databases">
        <authorList>
            <person name="Heng Y.C."/>
            <person name="Lim A.C.H."/>
            <person name="Lee J.K.Y."/>
            <person name="Kittelmann S."/>
        </authorList>
    </citation>
    <scope>NUCLEOTIDE SEQUENCE [LARGE SCALE GENOMIC DNA]</scope>
    <source>
        <strain evidence="3 4">WILCCON 0269</strain>
    </source>
</reference>
<dbReference type="InterPro" id="IPR002645">
    <property type="entry name" value="STAS_dom"/>
</dbReference>
<dbReference type="Proteomes" id="UP001623660">
    <property type="component" value="Unassembled WGS sequence"/>
</dbReference>
<keyword evidence="4" id="KW-1185">Reference proteome</keyword>
<feature type="domain" description="STAS" evidence="2">
    <location>
        <begin position="159"/>
        <end position="274"/>
    </location>
</feature>
<evidence type="ECO:0000256" key="1">
    <source>
        <dbReference type="ARBA" id="ARBA00022553"/>
    </source>
</evidence>
<dbReference type="CDD" id="cd07041">
    <property type="entry name" value="STAS_RsbR_RsbS_like"/>
    <property type="match status" value="1"/>
</dbReference>
<dbReference type="Pfam" id="PF01740">
    <property type="entry name" value="STAS"/>
    <property type="match status" value="1"/>
</dbReference>
<keyword evidence="1" id="KW-0597">Phosphoprotein</keyword>
<evidence type="ECO:0000313" key="4">
    <source>
        <dbReference type="Proteomes" id="UP001623660"/>
    </source>
</evidence>
<dbReference type="Gene3D" id="3.30.750.24">
    <property type="entry name" value="STAS domain"/>
    <property type="match status" value="1"/>
</dbReference>
<dbReference type="PANTHER" id="PTHR33745:SF3">
    <property type="entry name" value="RSBT CO-ANTAGONIST PROTEIN RSBRC"/>
    <property type="match status" value="1"/>
</dbReference>
<protein>
    <submittedName>
        <fullName evidence="3">STAS domain-containing protein</fullName>
    </submittedName>
</protein>
<gene>
    <name evidence="3" type="ORF">ACJDU8_09500</name>
</gene>